<feature type="transmembrane region" description="Helical" evidence="6">
    <location>
        <begin position="186"/>
        <end position="205"/>
    </location>
</feature>
<evidence type="ECO:0000256" key="1">
    <source>
        <dbReference type="ARBA" id="ARBA00004651"/>
    </source>
</evidence>
<sequence>MNKTKILKLFLSIFITFVFFYFFQKIVGFDKLLEFFRLITFKQIFLAFILYIFSYIVRTIRWSYTLSIKDFFKLFKLTVYNTFFNIVLPFRTGELSFFYMLKKENIHITESTMSFIITRFFDGISLLSLFFLAYFTYTNSFILGFISFILLPFSFLILLFIFKFIKHEKVKNYNQSMINFRNVSMVYFLSILTLIFKFSAFYIILPKEANLDFLQSILASSLADLTTVLPIHGIAGIGTYETGYVGILIFLSVPKDTALLSAFLVHTFILISSSLLAIFVYLIKMFKL</sequence>
<protein>
    <submittedName>
        <fullName evidence="7">Putative membrane protein</fullName>
    </submittedName>
</protein>
<feature type="transmembrane region" description="Helical" evidence="6">
    <location>
        <begin position="6"/>
        <end position="23"/>
    </location>
</feature>
<keyword evidence="4 6" id="KW-1133">Transmembrane helix</keyword>
<evidence type="ECO:0000256" key="3">
    <source>
        <dbReference type="ARBA" id="ARBA00022692"/>
    </source>
</evidence>
<keyword evidence="8" id="KW-1185">Reference proteome</keyword>
<dbReference type="HOGENOM" id="CLU_048072_3_2_0"/>
<dbReference type="KEGG" id="saf:SULAZ_0945"/>
<dbReference type="EMBL" id="CP001229">
    <property type="protein sequence ID" value="ACN99800.1"/>
    <property type="molecule type" value="Genomic_DNA"/>
</dbReference>
<evidence type="ECO:0000256" key="6">
    <source>
        <dbReference type="SAM" id="Phobius"/>
    </source>
</evidence>
<gene>
    <name evidence="7" type="ordered locus">SULAZ_0945</name>
</gene>
<dbReference type="STRING" id="204536.SULAZ_0945"/>
<dbReference type="eggNOG" id="COG0392">
    <property type="taxonomic scope" value="Bacteria"/>
</dbReference>
<reference evidence="7 8" key="1">
    <citation type="journal article" date="2009" name="J. Bacteriol.">
        <title>Complete and draft genome sequences of six members of the Aquificales.</title>
        <authorList>
            <person name="Reysenbach A.L."/>
            <person name="Hamamura N."/>
            <person name="Podar M."/>
            <person name="Griffiths E."/>
            <person name="Ferreira S."/>
            <person name="Hochstein R."/>
            <person name="Heidelberg J."/>
            <person name="Johnson J."/>
            <person name="Mead D."/>
            <person name="Pohorille A."/>
            <person name="Sarmiento M."/>
            <person name="Schweighofer K."/>
            <person name="Seshadri R."/>
            <person name="Voytek M.A."/>
        </authorList>
    </citation>
    <scope>NUCLEOTIDE SEQUENCE [LARGE SCALE GENOMIC DNA]</scope>
    <source>
        <strain evidence="8">Az-Fu1 / DSM 15241 / OCM 825</strain>
    </source>
</reference>
<dbReference type="Pfam" id="PF03706">
    <property type="entry name" value="LPG_synthase_TM"/>
    <property type="match status" value="1"/>
</dbReference>
<proteinExistence type="predicted"/>
<keyword evidence="5 6" id="KW-0472">Membrane</keyword>
<accession>C1DUY0</accession>
<feature type="transmembrane region" description="Helical" evidence="6">
    <location>
        <begin position="113"/>
        <end position="135"/>
    </location>
</feature>
<name>C1DUY0_SULAA</name>
<dbReference type="InterPro" id="IPR022791">
    <property type="entry name" value="L-PG_synthase/AglD"/>
</dbReference>
<evidence type="ECO:0000256" key="4">
    <source>
        <dbReference type="ARBA" id="ARBA00022989"/>
    </source>
</evidence>
<evidence type="ECO:0000313" key="8">
    <source>
        <dbReference type="Proteomes" id="UP000001369"/>
    </source>
</evidence>
<dbReference type="RefSeq" id="WP_012675107.1">
    <property type="nucleotide sequence ID" value="NC_012438.1"/>
</dbReference>
<dbReference type="Proteomes" id="UP000001369">
    <property type="component" value="Chromosome"/>
</dbReference>
<evidence type="ECO:0000256" key="5">
    <source>
        <dbReference type="ARBA" id="ARBA00023136"/>
    </source>
</evidence>
<feature type="transmembrane region" description="Helical" evidence="6">
    <location>
        <begin position="258"/>
        <end position="283"/>
    </location>
</feature>
<feature type="transmembrane region" description="Helical" evidence="6">
    <location>
        <begin position="141"/>
        <end position="165"/>
    </location>
</feature>
<organism evidence="7 8">
    <name type="scientific">Sulfurihydrogenibium azorense (strain DSM 15241 / OCM 825 / Az-Fu1)</name>
    <dbReference type="NCBI Taxonomy" id="204536"/>
    <lineage>
        <taxon>Bacteria</taxon>
        <taxon>Pseudomonadati</taxon>
        <taxon>Aquificota</taxon>
        <taxon>Aquificia</taxon>
        <taxon>Aquificales</taxon>
        <taxon>Hydrogenothermaceae</taxon>
        <taxon>Sulfurihydrogenibium</taxon>
    </lineage>
</organism>
<dbReference type="OrthoDB" id="421014at2"/>
<dbReference type="AlphaFoldDB" id="C1DUY0"/>
<dbReference type="PANTHER" id="PTHR39087">
    <property type="entry name" value="UPF0104 MEMBRANE PROTEIN MJ1595"/>
    <property type="match status" value="1"/>
</dbReference>
<keyword evidence="2" id="KW-1003">Cell membrane</keyword>
<dbReference type="PANTHER" id="PTHR39087:SF2">
    <property type="entry name" value="UPF0104 MEMBRANE PROTEIN MJ1595"/>
    <property type="match status" value="1"/>
</dbReference>
<feature type="transmembrane region" description="Helical" evidence="6">
    <location>
        <begin position="35"/>
        <end position="57"/>
    </location>
</feature>
<evidence type="ECO:0000256" key="2">
    <source>
        <dbReference type="ARBA" id="ARBA00022475"/>
    </source>
</evidence>
<keyword evidence="3 6" id="KW-0812">Transmembrane</keyword>
<comment type="subcellular location">
    <subcellularLocation>
        <location evidence="1">Cell membrane</location>
        <topology evidence="1">Multi-pass membrane protein</topology>
    </subcellularLocation>
</comment>
<dbReference type="GO" id="GO:0005886">
    <property type="term" value="C:plasma membrane"/>
    <property type="evidence" value="ECO:0007669"/>
    <property type="project" value="UniProtKB-SubCell"/>
</dbReference>
<evidence type="ECO:0000313" key="7">
    <source>
        <dbReference type="EMBL" id="ACN99800.1"/>
    </source>
</evidence>